<comment type="similarity">
    <text evidence="5">Belongs to the YqgF HJR family.</text>
</comment>
<keyword evidence="1 5" id="KW-0963">Cytoplasm</keyword>
<dbReference type="EC" id="3.1.-.-" evidence="5"/>
<dbReference type="PANTHER" id="PTHR33317:SF4">
    <property type="entry name" value="POLYNUCLEOTIDYL TRANSFERASE, RIBONUCLEASE H-LIKE SUPERFAMILY PROTEIN"/>
    <property type="match status" value="1"/>
</dbReference>
<reference evidence="7 8" key="1">
    <citation type="submission" date="2014-07" db="EMBL/GenBank/DDBJ databases">
        <authorList>
            <person name="McCorrison J."/>
            <person name="Sanka R."/>
            <person name="Torralba M."/>
            <person name="Gillis M."/>
            <person name="Haft D.H."/>
            <person name="Methe B."/>
            <person name="Sutton G."/>
            <person name="Nelson K.E."/>
        </authorList>
    </citation>
    <scope>NUCLEOTIDE SEQUENCE [LARGE SCALE GENOMIC DNA]</scope>
    <source>
        <strain evidence="7 8">DNF00666</strain>
    </source>
</reference>
<dbReference type="Pfam" id="PF03652">
    <property type="entry name" value="RuvX"/>
    <property type="match status" value="1"/>
</dbReference>
<dbReference type="GO" id="GO:0000967">
    <property type="term" value="P:rRNA 5'-end processing"/>
    <property type="evidence" value="ECO:0007669"/>
    <property type="project" value="UniProtKB-UniRule"/>
</dbReference>
<comment type="caution">
    <text evidence="7">The sequence shown here is derived from an EMBL/GenBank/DDBJ whole genome shotgun (WGS) entry which is preliminary data.</text>
</comment>
<dbReference type="InterPro" id="IPR012337">
    <property type="entry name" value="RNaseH-like_sf"/>
</dbReference>
<dbReference type="EMBL" id="JRNS01000443">
    <property type="protein sequence ID" value="KGF45855.1"/>
    <property type="molecule type" value="Genomic_DNA"/>
</dbReference>
<dbReference type="Proteomes" id="UP000029578">
    <property type="component" value="Unassembled WGS sequence"/>
</dbReference>
<evidence type="ECO:0000313" key="8">
    <source>
        <dbReference type="Proteomes" id="UP000029578"/>
    </source>
</evidence>
<sequence length="139" mass="15615">MSRILAIDYGKKRTGLAVTDPLCIIANGLATVPTSELFEFLNQYIAKEVVSQLVIGKPIQPNGQPSENLARVEQFVNRWRKAHPELPIDYYDERFTSVIAHQAMIAGGVKKKTRREDKGLVDEISATIILQDYMRSKGL</sequence>
<dbReference type="GO" id="GO:0004518">
    <property type="term" value="F:nuclease activity"/>
    <property type="evidence" value="ECO:0007669"/>
    <property type="project" value="UniProtKB-KW"/>
</dbReference>
<evidence type="ECO:0000256" key="4">
    <source>
        <dbReference type="ARBA" id="ARBA00022801"/>
    </source>
</evidence>
<protein>
    <recommendedName>
        <fullName evidence="5">Putative pre-16S rRNA nuclease</fullName>
        <ecNumber evidence="5">3.1.-.-</ecNumber>
    </recommendedName>
</protein>
<evidence type="ECO:0000259" key="6">
    <source>
        <dbReference type="SMART" id="SM00732"/>
    </source>
</evidence>
<dbReference type="Gene3D" id="3.30.420.140">
    <property type="entry name" value="YqgF/RNase H-like domain"/>
    <property type="match status" value="1"/>
</dbReference>
<dbReference type="SMART" id="SM00732">
    <property type="entry name" value="YqgFc"/>
    <property type="match status" value="1"/>
</dbReference>
<dbReference type="PANTHER" id="PTHR33317">
    <property type="entry name" value="POLYNUCLEOTIDYL TRANSFERASE, RIBONUCLEASE H-LIKE SUPERFAMILY PROTEIN"/>
    <property type="match status" value="1"/>
</dbReference>
<feature type="domain" description="YqgF/RNase H-like" evidence="6">
    <location>
        <begin position="2"/>
        <end position="100"/>
    </location>
</feature>
<dbReference type="NCBIfam" id="TIGR00250">
    <property type="entry name" value="RNAse_H_YqgF"/>
    <property type="match status" value="1"/>
</dbReference>
<evidence type="ECO:0000256" key="5">
    <source>
        <dbReference type="HAMAP-Rule" id="MF_00651"/>
    </source>
</evidence>
<dbReference type="InterPro" id="IPR037027">
    <property type="entry name" value="YqgF/RNaseH-like_dom_sf"/>
</dbReference>
<comment type="subcellular location">
    <subcellularLocation>
        <location evidence="5">Cytoplasm</location>
    </subcellularLocation>
</comment>
<gene>
    <name evidence="7" type="ORF">HMPREF0661_09405</name>
</gene>
<evidence type="ECO:0000256" key="3">
    <source>
        <dbReference type="ARBA" id="ARBA00022722"/>
    </source>
</evidence>
<comment type="function">
    <text evidence="5">Could be a nuclease involved in processing of the 5'-end of pre-16S rRNA.</text>
</comment>
<organism evidence="7 8">
    <name type="scientific">Prevotella melaninogenica DNF00666</name>
    <dbReference type="NCBI Taxonomy" id="1401073"/>
    <lineage>
        <taxon>Bacteria</taxon>
        <taxon>Pseudomonadati</taxon>
        <taxon>Bacteroidota</taxon>
        <taxon>Bacteroidia</taxon>
        <taxon>Bacteroidales</taxon>
        <taxon>Prevotellaceae</taxon>
        <taxon>Prevotella</taxon>
    </lineage>
</organism>
<dbReference type="InterPro" id="IPR006641">
    <property type="entry name" value="YqgF/RNaseH-like_dom"/>
</dbReference>
<proteinExistence type="inferred from homology"/>
<dbReference type="RefSeq" id="WP_036865827.1">
    <property type="nucleotide sequence ID" value="NZ_JRNS01000443.1"/>
</dbReference>
<evidence type="ECO:0000313" key="7">
    <source>
        <dbReference type="EMBL" id="KGF45855.1"/>
    </source>
</evidence>
<dbReference type="GO" id="GO:0005829">
    <property type="term" value="C:cytosol"/>
    <property type="evidence" value="ECO:0007669"/>
    <property type="project" value="TreeGrafter"/>
</dbReference>
<accession>A0A096AG49</accession>
<name>A0A096AG49_9BACT</name>
<keyword evidence="2 5" id="KW-0690">Ribosome biogenesis</keyword>
<dbReference type="GO" id="GO:0016788">
    <property type="term" value="F:hydrolase activity, acting on ester bonds"/>
    <property type="evidence" value="ECO:0007669"/>
    <property type="project" value="UniProtKB-UniRule"/>
</dbReference>
<evidence type="ECO:0000256" key="2">
    <source>
        <dbReference type="ARBA" id="ARBA00022517"/>
    </source>
</evidence>
<dbReference type="CDD" id="cd16964">
    <property type="entry name" value="YqgF"/>
    <property type="match status" value="1"/>
</dbReference>
<dbReference type="HAMAP" id="MF_00651">
    <property type="entry name" value="Nuclease_YqgF"/>
    <property type="match status" value="1"/>
</dbReference>
<dbReference type="InterPro" id="IPR005227">
    <property type="entry name" value="YqgF"/>
</dbReference>
<keyword evidence="4 5" id="KW-0378">Hydrolase</keyword>
<evidence type="ECO:0000256" key="1">
    <source>
        <dbReference type="ARBA" id="ARBA00022490"/>
    </source>
</evidence>
<dbReference type="SUPFAM" id="SSF53098">
    <property type="entry name" value="Ribonuclease H-like"/>
    <property type="match status" value="1"/>
</dbReference>
<dbReference type="AlphaFoldDB" id="A0A096AG49"/>
<keyword evidence="3 5" id="KW-0540">Nuclease</keyword>